<sequence>MAQITLSGIEQLGCSIKAFIAAYITKLIDVVDGAAIGYISFAGIFWVWVYSQHPRSFIPLFTISDAIFALCAIQIFHTGAQHTTTHIVRRGQLIAEHGETSRAAIRPITATVLLH</sequence>
<name>C0DWI4_EIKCO</name>
<reference evidence="2 3" key="1">
    <citation type="submission" date="2009-01" db="EMBL/GenBank/DDBJ databases">
        <authorList>
            <person name="Fulton L."/>
            <person name="Clifton S."/>
            <person name="Chinwalla A.T."/>
            <person name="Mitreva M."/>
            <person name="Sodergren E."/>
            <person name="Weinstock G."/>
            <person name="Clifton S."/>
            <person name="Dooling D.J."/>
            <person name="Fulton B."/>
            <person name="Minx P."/>
            <person name="Pepin K.H."/>
            <person name="Johnson M."/>
            <person name="Bhonagiri V."/>
            <person name="Nash W.E."/>
            <person name="Mardis E.R."/>
            <person name="Wilson R.K."/>
        </authorList>
    </citation>
    <scope>NUCLEOTIDE SEQUENCE [LARGE SCALE GENOMIC DNA]</scope>
    <source>
        <strain evidence="2 3">ATCC 23834</strain>
    </source>
</reference>
<keyword evidence="1" id="KW-0472">Membrane</keyword>
<accession>C0DWI4</accession>
<dbReference type="EMBL" id="ACEA01000035">
    <property type="protein sequence ID" value="EEG23586.1"/>
    <property type="molecule type" value="Genomic_DNA"/>
</dbReference>
<gene>
    <name evidence="2" type="ORF">EIKCOROL_01736</name>
</gene>
<dbReference type="Proteomes" id="UP000005837">
    <property type="component" value="Unassembled WGS sequence"/>
</dbReference>
<evidence type="ECO:0000256" key="1">
    <source>
        <dbReference type="SAM" id="Phobius"/>
    </source>
</evidence>
<dbReference type="HOGENOM" id="CLU_2105146_0_0_4"/>
<proteinExistence type="predicted"/>
<dbReference type="AlphaFoldDB" id="C0DWI4"/>
<comment type="caution">
    <text evidence="2">The sequence shown here is derived from an EMBL/GenBank/DDBJ whole genome shotgun (WGS) entry which is preliminary data.</text>
</comment>
<protein>
    <submittedName>
        <fullName evidence="2">Uncharacterized protein</fullName>
    </submittedName>
</protein>
<organism evidence="2 3">
    <name type="scientific">Eikenella corrodens ATCC 23834</name>
    <dbReference type="NCBI Taxonomy" id="546274"/>
    <lineage>
        <taxon>Bacteria</taxon>
        <taxon>Pseudomonadati</taxon>
        <taxon>Pseudomonadota</taxon>
        <taxon>Betaproteobacteria</taxon>
        <taxon>Neisseriales</taxon>
        <taxon>Neisseriaceae</taxon>
        <taxon>Eikenella</taxon>
    </lineage>
</organism>
<keyword evidence="1" id="KW-0812">Transmembrane</keyword>
<evidence type="ECO:0000313" key="3">
    <source>
        <dbReference type="Proteomes" id="UP000005837"/>
    </source>
</evidence>
<keyword evidence="1" id="KW-1133">Transmembrane helix</keyword>
<feature type="transmembrane region" description="Helical" evidence="1">
    <location>
        <begin position="27"/>
        <end position="50"/>
    </location>
</feature>
<evidence type="ECO:0000313" key="2">
    <source>
        <dbReference type="EMBL" id="EEG23586.1"/>
    </source>
</evidence>
<feature type="transmembrane region" description="Helical" evidence="1">
    <location>
        <begin position="56"/>
        <end position="76"/>
    </location>
</feature>